<evidence type="ECO:0000256" key="1">
    <source>
        <dbReference type="SAM" id="MobiDB-lite"/>
    </source>
</evidence>
<sequence>MSWVKPTASYVWRNCVLPPEGGIKNEENGTPAEIAFTKNTATPKPGPSGTKMALTKHPGTGTG</sequence>
<dbReference type="EMBL" id="BMHQ01000006">
    <property type="protein sequence ID" value="GGE18143.1"/>
    <property type="molecule type" value="Genomic_DNA"/>
</dbReference>
<keyword evidence="3" id="KW-1185">Reference proteome</keyword>
<accession>A0A8J2YAQ5</accession>
<comment type="caution">
    <text evidence="2">The sequence shown here is derived from an EMBL/GenBank/DDBJ whole genome shotgun (WGS) entry which is preliminary data.</text>
</comment>
<proteinExistence type="predicted"/>
<reference evidence="2" key="1">
    <citation type="journal article" date="2014" name="Int. J. Syst. Evol. Microbiol.">
        <title>Complete genome sequence of Corynebacterium casei LMG S-19264T (=DSM 44701T), isolated from a smear-ripened cheese.</title>
        <authorList>
            <consortium name="US DOE Joint Genome Institute (JGI-PGF)"/>
            <person name="Walter F."/>
            <person name="Albersmeier A."/>
            <person name="Kalinowski J."/>
            <person name="Ruckert C."/>
        </authorList>
    </citation>
    <scope>NUCLEOTIDE SEQUENCE</scope>
    <source>
        <strain evidence="2">CGMCC 1.15179</strain>
    </source>
</reference>
<dbReference type="AlphaFoldDB" id="A0A8J2YAQ5"/>
<organism evidence="2 3">
    <name type="scientific">Marinithermofilum abyssi</name>
    <dbReference type="NCBI Taxonomy" id="1571185"/>
    <lineage>
        <taxon>Bacteria</taxon>
        <taxon>Bacillati</taxon>
        <taxon>Bacillota</taxon>
        <taxon>Bacilli</taxon>
        <taxon>Bacillales</taxon>
        <taxon>Thermoactinomycetaceae</taxon>
        <taxon>Marinithermofilum</taxon>
    </lineage>
</organism>
<name>A0A8J2YAQ5_9BACL</name>
<gene>
    <name evidence="2" type="ORF">GCM10011571_19950</name>
</gene>
<evidence type="ECO:0000313" key="3">
    <source>
        <dbReference type="Proteomes" id="UP000625210"/>
    </source>
</evidence>
<evidence type="ECO:0000313" key="2">
    <source>
        <dbReference type="EMBL" id="GGE18143.1"/>
    </source>
</evidence>
<protein>
    <submittedName>
        <fullName evidence="2">Uncharacterized protein</fullName>
    </submittedName>
</protein>
<reference evidence="2" key="2">
    <citation type="submission" date="2020-09" db="EMBL/GenBank/DDBJ databases">
        <authorList>
            <person name="Sun Q."/>
            <person name="Zhou Y."/>
        </authorList>
    </citation>
    <scope>NUCLEOTIDE SEQUENCE</scope>
    <source>
        <strain evidence="2">CGMCC 1.15179</strain>
    </source>
</reference>
<feature type="region of interest" description="Disordered" evidence="1">
    <location>
        <begin position="38"/>
        <end position="63"/>
    </location>
</feature>
<dbReference type="Proteomes" id="UP000625210">
    <property type="component" value="Unassembled WGS sequence"/>
</dbReference>